<gene>
    <name evidence="6" type="ORF">C7452_0507</name>
</gene>
<dbReference type="Proteomes" id="UP000256864">
    <property type="component" value="Unassembled WGS sequence"/>
</dbReference>
<keyword evidence="6" id="KW-0808">Transferase</keyword>
<feature type="transmembrane region" description="Helical" evidence="5">
    <location>
        <begin position="211"/>
        <end position="233"/>
    </location>
</feature>
<proteinExistence type="predicted"/>
<dbReference type="GO" id="GO:0016765">
    <property type="term" value="F:transferase activity, transferring alkyl or aryl (other than methyl) groups"/>
    <property type="evidence" value="ECO:0007669"/>
    <property type="project" value="InterPro"/>
</dbReference>
<evidence type="ECO:0000313" key="7">
    <source>
        <dbReference type="Proteomes" id="UP000256864"/>
    </source>
</evidence>
<feature type="transmembrane region" description="Helical" evidence="5">
    <location>
        <begin position="239"/>
        <end position="258"/>
    </location>
</feature>
<comment type="caution">
    <text evidence="6">The sequence shown here is derived from an EMBL/GenBank/DDBJ whole genome shotgun (WGS) entry which is preliminary data.</text>
</comment>
<feature type="transmembrane region" description="Helical" evidence="5">
    <location>
        <begin position="27"/>
        <end position="50"/>
    </location>
</feature>
<feature type="transmembrane region" description="Helical" evidence="5">
    <location>
        <begin position="171"/>
        <end position="190"/>
    </location>
</feature>
<comment type="subcellular location">
    <subcellularLocation>
        <location evidence="1">Cell membrane</location>
        <topology evidence="1">Multi-pass membrane protein</topology>
    </subcellularLocation>
</comment>
<dbReference type="EMBL" id="QREL01000001">
    <property type="protein sequence ID" value="REE28495.1"/>
    <property type="molecule type" value="Genomic_DNA"/>
</dbReference>
<evidence type="ECO:0000256" key="1">
    <source>
        <dbReference type="ARBA" id="ARBA00004651"/>
    </source>
</evidence>
<evidence type="ECO:0000256" key="5">
    <source>
        <dbReference type="SAM" id="Phobius"/>
    </source>
</evidence>
<evidence type="ECO:0000313" key="6">
    <source>
        <dbReference type="EMBL" id="REE28495.1"/>
    </source>
</evidence>
<evidence type="ECO:0000256" key="4">
    <source>
        <dbReference type="ARBA" id="ARBA00023136"/>
    </source>
</evidence>
<feature type="transmembrane region" description="Helical" evidence="5">
    <location>
        <begin position="140"/>
        <end position="159"/>
    </location>
</feature>
<reference evidence="6 7" key="1">
    <citation type="submission" date="2018-07" db="EMBL/GenBank/DDBJ databases">
        <title>Genomic Encyclopedia of Type Strains, Phase IV (KMG-IV): sequencing the most valuable type-strain genomes for metagenomic binning, comparative biology and taxonomic classification.</title>
        <authorList>
            <person name="Goeker M."/>
        </authorList>
    </citation>
    <scope>NUCLEOTIDE SEQUENCE [LARGE SCALE GENOMIC DNA]</scope>
    <source>
        <strain evidence="6 7">DSM 7466</strain>
    </source>
</reference>
<dbReference type="InterPro" id="IPR000537">
    <property type="entry name" value="UbiA_prenyltransferase"/>
</dbReference>
<accession>A0A371NDA3</accession>
<feature type="transmembrane region" description="Helical" evidence="5">
    <location>
        <begin position="57"/>
        <end position="75"/>
    </location>
</feature>
<keyword evidence="2 5" id="KW-0812">Transmembrane</keyword>
<dbReference type="AlphaFoldDB" id="A0A371NDA3"/>
<feature type="transmembrane region" description="Helical" evidence="5">
    <location>
        <begin position="95"/>
        <end position="128"/>
    </location>
</feature>
<evidence type="ECO:0000256" key="3">
    <source>
        <dbReference type="ARBA" id="ARBA00022989"/>
    </source>
</evidence>
<sequence length="290" mass="31907">MTGHLYETGFLKKAVFLRQLIFALKNLFIHGGFLPALWGPSLLLVSTVLLESRCRPLTWGICFMLPLTVYAYDYLADLEGDSLTNSDRAEFNRRWGEWLLGAYAGVLLALLLLCMDPLIMVLTASMFITGILYSRFFKGLTAYLTGFKNIYLGLVWSSWTTIPAMGGRSLPAHILVFTFIFLKVYVNTAFSDYKDVESDAMMGLKTLPAVFGENNSLMILQLLNALGAATLSLGVLTRLIPGIGAVAVILSSYTALYLHLKPVMDVKTATLIADLEGPLHLILLLGGHEG</sequence>
<organism evidence="6 7">
    <name type="scientific">Methanothermobacter defluvii</name>
    <dbReference type="NCBI Taxonomy" id="49339"/>
    <lineage>
        <taxon>Archaea</taxon>
        <taxon>Methanobacteriati</taxon>
        <taxon>Methanobacteriota</taxon>
        <taxon>Methanomada group</taxon>
        <taxon>Methanobacteria</taxon>
        <taxon>Methanobacteriales</taxon>
        <taxon>Methanobacteriaceae</taxon>
        <taxon>Methanothermobacter</taxon>
    </lineage>
</organism>
<keyword evidence="3 5" id="KW-1133">Transmembrane helix</keyword>
<name>A0A371NDA3_9EURY</name>
<evidence type="ECO:0000256" key="2">
    <source>
        <dbReference type="ARBA" id="ARBA00022692"/>
    </source>
</evidence>
<keyword evidence="7" id="KW-1185">Reference proteome</keyword>
<dbReference type="Pfam" id="PF01040">
    <property type="entry name" value="UbiA"/>
    <property type="match status" value="1"/>
</dbReference>
<protein>
    <submittedName>
        <fullName evidence="6">4-hydroxybenzoate polyprenyltransferase</fullName>
    </submittedName>
</protein>
<dbReference type="GO" id="GO:0005886">
    <property type="term" value="C:plasma membrane"/>
    <property type="evidence" value="ECO:0007669"/>
    <property type="project" value="UniProtKB-SubCell"/>
</dbReference>
<keyword evidence="4 5" id="KW-0472">Membrane</keyword>
<dbReference type="Gene3D" id="1.20.120.1780">
    <property type="entry name" value="UbiA prenyltransferase"/>
    <property type="match status" value="1"/>
</dbReference>